<protein>
    <submittedName>
        <fullName evidence="1">Conserved hypothetical phage tail region protein</fullName>
    </submittedName>
</protein>
<dbReference type="PANTHER" id="PTHR38009">
    <property type="entry name" value="CONSERVED HYPOTHETICAL PHAGE TAIL PROTEIN"/>
    <property type="match status" value="1"/>
</dbReference>
<dbReference type="InterPro" id="IPR011747">
    <property type="entry name" value="CHP02241"/>
</dbReference>
<evidence type="ECO:0000313" key="1">
    <source>
        <dbReference type="EMBL" id="VFK08753.1"/>
    </source>
</evidence>
<gene>
    <name evidence="1" type="ORF">BECKLPF1236B_GA0070989_100420</name>
</gene>
<dbReference type="Pfam" id="PF06841">
    <property type="entry name" value="Phage_T4_gp19"/>
    <property type="match status" value="1"/>
</dbReference>
<proteinExistence type="predicted"/>
<dbReference type="NCBIfam" id="TIGR02241">
    <property type="entry name" value="conserved hypothetical phage tail region protein"/>
    <property type="match status" value="1"/>
</dbReference>
<reference evidence="1" key="1">
    <citation type="submission" date="2019-02" db="EMBL/GenBank/DDBJ databases">
        <authorList>
            <person name="Gruber-Vodicka R. H."/>
            <person name="Seah K. B. B."/>
        </authorList>
    </citation>
    <scope>NUCLEOTIDE SEQUENCE</scope>
    <source>
        <strain evidence="1">BECK_S313</strain>
    </source>
</reference>
<name>A0A450VVB9_9GAMM</name>
<dbReference type="PANTHER" id="PTHR38009:SF1">
    <property type="entry name" value="CONSERVED HYPOTHETICAL PHAGE TAIL PROTEIN"/>
    <property type="match status" value="1"/>
</dbReference>
<dbReference type="EMBL" id="CAADFK010000004">
    <property type="protein sequence ID" value="VFK08753.1"/>
    <property type="molecule type" value="Genomic_DNA"/>
</dbReference>
<organism evidence="1">
    <name type="scientific">Candidatus Kentrum sp. LPFa</name>
    <dbReference type="NCBI Taxonomy" id="2126335"/>
    <lineage>
        <taxon>Bacteria</taxon>
        <taxon>Pseudomonadati</taxon>
        <taxon>Pseudomonadota</taxon>
        <taxon>Gammaproteobacteria</taxon>
        <taxon>Candidatus Kentrum</taxon>
    </lineage>
</organism>
<sequence>MAETRADIKSVYPLPSYNYRVTVGGSEVVSFSEVSGLDLEYEPVRYKHGLSFWMGEKIIPGMQQPIELTMNKGIVKNRDYLSKWMSDAYGNPFSMRKRDVLVQLCDEVGKPVVAWKVKGALPVKLTGPTFDADSNEVAMETMELVAYGLEINYSP</sequence>
<dbReference type="AlphaFoldDB" id="A0A450VVB9"/>
<dbReference type="GO" id="GO:0005198">
    <property type="term" value="F:structural molecule activity"/>
    <property type="evidence" value="ECO:0007669"/>
    <property type="project" value="InterPro"/>
</dbReference>
<dbReference type="InterPro" id="IPR010667">
    <property type="entry name" value="Phage_T4_Gp19"/>
</dbReference>
<accession>A0A450VVB9</accession>